<keyword evidence="1" id="KW-0732">Signal</keyword>
<reference evidence="5" key="2">
    <citation type="journal article" date="2019" name="Int. J. Syst. Evol. Microbiol.">
        <title>The Global Catalogue of Microorganisms (GCM) 10K type strain sequencing project: providing services to taxonomists for standard genome sequencing and annotation.</title>
        <authorList>
            <consortium name="The Broad Institute Genomics Platform"/>
            <consortium name="The Broad Institute Genome Sequencing Center for Infectious Disease"/>
            <person name="Wu L."/>
            <person name="Ma J."/>
        </authorList>
    </citation>
    <scope>NUCLEOTIDE SEQUENCE [LARGE SCALE GENOMIC DNA]</scope>
    <source>
        <strain evidence="5">CGMCC 1.15931</strain>
    </source>
</reference>
<comment type="caution">
    <text evidence="3">The sequence shown here is derived from an EMBL/GenBank/DDBJ whole genome shotgun (WGS) entry which is preliminary data.</text>
</comment>
<keyword evidence="5" id="KW-1185">Reference proteome</keyword>
<proteinExistence type="predicted"/>
<evidence type="ECO:0000313" key="2">
    <source>
        <dbReference type="EMBL" id="GGC13482.1"/>
    </source>
</evidence>
<dbReference type="Proteomes" id="UP000430634">
    <property type="component" value="Unassembled WGS sequence"/>
</dbReference>
<reference evidence="2" key="1">
    <citation type="journal article" date="2014" name="Int. J. Syst. Evol. Microbiol.">
        <title>Complete genome of a new Firmicutes species belonging to the dominant human colonic microbiota ('Ruminococcus bicirculans') reveals two chromosomes and a selective capacity to utilize plant glucans.</title>
        <authorList>
            <consortium name="NISC Comparative Sequencing Program"/>
            <person name="Wegmann U."/>
            <person name="Louis P."/>
            <person name="Goesmann A."/>
            <person name="Henrissat B."/>
            <person name="Duncan S.H."/>
            <person name="Flint H.J."/>
        </authorList>
    </citation>
    <scope>NUCLEOTIDE SEQUENCE</scope>
    <source>
        <strain evidence="2">CGMCC 1.15931</strain>
    </source>
</reference>
<evidence type="ECO:0000313" key="4">
    <source>
        <dbReference type="Proteomes" id="UP000430634"/>
    </source>
</evidence>
<accession>A0A6I3T4B0</accession>
<dbReference type="Proteomes" id="UP000622638">
    <property type="component" value="Unassembled WGS sequence"/>
</dbReference>
<dbReference type="EMBL" id="BMKG01000017">
    <property type="protein sequence ID" value="GGC13482.1"/>
    <property type="molecule type" value="Genomic_DNA"/>
</dbReference>
<feature type="signal peptide" evidence="1">
    <location>
        <begin position="1"/>
        <end position="25"/>
    </location>
</feature>
<dbReference type="PROSITE" id="PS51257">
    <property type="entry name" value="PROKAR_LIPOPROTEIN"/>
    <property type="match status" value="1"/>
</dbReference>
<organism evidence="3 4">
    <name type="scientific">Pseudoduganella buxea</name>
    <dbReference type="NCBI Taxonomy" id="1949069"/>
    <lineage>
        <taxon>Bacteria</taxon>
        <taxon>Pseudomonadati</taxon>
        <taxon>Pseudomonadota</taxon>
        <taxon>Betaproteobacteria</taxon>
        <taxon>Burkholderiales</taxon>
        <taxon>Oxalobacteraceae</taxon>
        <taxon>Telluria group</taxon>
        <taxon>Pseudoduganella</taxon>
    </lineage>
</organism>
<evidence type="ECO:0000256" key="1">
    <source>
        <dbReference type="SAM" id="SignalP"/>
    </source>
</evidence>
<feature type="chain" id="PRO_5026255203" evidence="1">
    <location>
        <begin position="26"/>
        <end position="162"/>
    </location>
</feature>
<name>A0A6I3T4B0_9BURK</name>
<dbReference type="AlphaFoldDB" id="A0A6I3T4B0"/>
<sequence>MTRTLPPRHAVGACLLAAAALLLTACETARKLLRPTVALTDLSFEVARGANGNAPFAVELVAPPDDELLAKLQALSAEQWFDPQANFKRDYPKLRTWYYELTPGLRMRLNPTPFARARASGLLLFAHYQGKGAYRLRLDTYPKATVLFADKDIALAAVPASR</sequence>
<reference evidence="2" key="4">
    <citation type="submission" date="2024-05" db="EMBL/GenBank/DDBJ databases">
        <authorList>
            <person name="Sun Q."/>
            <person name="Zhou Y."/>
        </authorList>
    </citation>
    <scope>NUCLEOTIDE SEQUENCE</scope>
    <source>
        <strain evidence="2">CGMCC 1.15931</strain>
    </source>
</reference>
<protein>
    <submittedName>
        <fullName evidence="3">Type VI secretion protein</fullName>
    </submittedName>
</protein>
<gene>
    <name evidence="2" type="ORF">GCM10011572_38620</name>
    <name evidence="3" type="ORF">GM672_27195</name>
</gene>
<dbReference type="RefSeq" id="WP_155473623.1">
    <property type="nucleotide sequence ID" value="NZ_BMKG01000017.1"/>
</dbReference>
<evidence type="ECO:0000313" key="3">
    <source>
        <dbReference type="EMBL" id="MTV56408.1"/>
    </source>
</evidence>
<dbReference type="OrthoDB" id="8588447at2"/>
<dbReference type="EMBL" id="WNKZ01000175">
    <property type="protein sequence ID" value="MTV56408.1"/>
    <property type="molecule type" value="Genomic_DNA"/>
</dbReference>
<reference evidence="3 4" key="3">
    <citation type="submission" date="2019-11" db="EMBL/GenBank/DDBJ databases">
        <title>Type strains purchased from KCTC, JCM and DSMZ.</title>
        <authorList>
            <person name="Lu H."/>
        </authorList>
    </citation>
    <scope>NUCLEOTIDE SEQUENCE [LARGE SCALE GENOMIC DNA]</scope>
    <source>
        <strain evidence="3 4">KCTC 52429</strain>
    </source>
</reference>
<evidence type="ECO:0000313" key="5">
    <source>
        <dbReference type="Proteomes" id="UP000622638"/>
    </source>
</evidence>